<proteinExistence type="predicted"/>
<protein>
    <recommendedName>
        <fullName evidence="4">WD40-like Beta Propeller Repeat</fullName>
    </recommendedName>
</protein>
<dbReference type="InterPro" id="IPR011042">
    <property type="entry name" value="6-blade_b-propeller_TolB-like"/>
</dbReference>
<dbReference type="RefSeq" id="WP_073143226.1">
    <property type="nucleotide sequence ID" value="NZ_FQWQ01000006.1"/>
</dbReference>
<name>A0A1M5XL10_9BACT</name>
<dbReference type="SUPFAM" id="SSF69304">
    <property type="entry name" value="Tricorn protease N-terminal domain"/>
    <property type="match status" value="1"/>
</dbReference>
<dbReference type="Pfam" id="PF07676">
    <property type="entry name" value="PD40"/>
    <property type="match status" value="1"/>
</dbReference>
<evidence type="ECO:0000256" key="1">
    <source>
        <dbReference type="SAM" id="SignalP"/>
    </source>
</evidence>
<gene>
    <name evidence="2" type="ORF">SAMN04488109_6696</name>
</gene>
<keyword evidence="3" id="KW-1185">Reference proteome</keyword>
<feature type="chain" id="PRO_5009915016" description="WD40-like Beta Propeller Repeat" evidence="1">
    <location>
        <begin position="20"/>
        <end position="287"/>
    </location>
</feature>
<sequence length="287" mass="32178">MFRIFAFIFFMFCSGLANAQPGTEIYLFDLSLEKDRITLVQSKNITDRPGYDNQPFFHPDKTVLYYSAADTAGRTDIIEFNYATLSRRNITRTPEKEFSPTVTPDKKFLSCIIQRDDGKQDLGKYPIEGGAPVVLIDNLTVGYHAWENAQSLVLFVLGEPHTLRRYAVNDHTDKVVAENIGRSLHSIPKSSAISFVQKTGDDAWIIKRLEKDGTATELAKTLPGREDLTWTPDGRIIMSDGEKLFFIRPGKDAVWKAVEINTSLPLKGITRLAVNAKGDKMAIVVSE</sequence>
<organism evidence="2 3">
    <name type="scientific">Chryseolinea serpens</name>
    <dbReference type="NCBI Taxonomy" id="947013"/>
    <lineage>
        <taxon>Bacteria</taxon>
        <taxon>Pseudomonadati</taxon>
        <taxon>Bacteroidota</taxon>
        <taxon>Cytophagia</taxon>
        <taxon>Cytophagales</taxon>
        <taxon>Fulvivirgaceae</taxon>
        <taxon>Chryseolinea</taxon>
    </lineage>
</organism>
<evidence type="ECO:0000313" key="3">
    <source>
        <dbReference type="Proteomes" id="UP000184212"/>
    </source>
</evidence>
<dbReference type="EMBL" id="FQWQ01000006">
    <property type="protein sequence ID" value="SHI00527.1"/>
    <property type="molecule type" value="Genomic_DNA"/>
</dbReference>
<dbReference type="AlphaFoldDB" id="A0A1M5XL10"/>
<reference evidence="2 3" key="1">
    <citation type="submission" date="2016-11" db="EMBL/GenBank/DDBJ databases">
        <authorList>
            <person name="Jaros S."/>
            <person name="Januszkiewicz K."/>
            <person name="Wedrychowicz H."/>
        </authorList>
    </citation>
    <scope>NUCLEOTIDE SEQUENCE [LARGE SCALE GENOMIC DNA]</scope>
    <source>
        <strain evidence="2 3">DSM 24574</strain>
    </source>
</reference>
<dbReference type="STRING" id="947013.SAMN04488109_6696"/>
<feature type="signal peptide" evidence="1">
    <location>
        <begin position="1"/>
        <end position="19"/>
    </location>
</feature>
<keyword evidence="1" id="KW-0732">Signal</keyword>
<evidence type="ECO:0008006" key="4">
    <source>
        <dbReference type="Google" id="ProtNLM"/>
    </source>
</evidence>
<accession>A0A1M5XL10</accession>
<dbReference type="Proteomes" id="UP000184212">
    <property type="component" value="Unassembled WGS sequence"/>
</dbReference>
<dbReference type="Gene3D" id="2.120.10.30">
    <property type="entry name" value="TolB, C-terminal domain"/>
    <property type="match status" value="1"/>
</dbReference>
<dbReference type="InterPro" id="IPR011659">
    <property type="entry name" value="WD40"/>
</dbReference>
<dbReference type="OrthoDB" id="9797498at2"/>
<evidence type="ECO:0000313" key="2">
    <source>
        <dbReference type="EMBL" id="SHI00527.1"/>
    </source>
</evidence>